<reference evidence="5" key="1">
    <citation type="submission" date="2020-08" db="EMBL/GenBank/DDBJ databases">
        <title>A bifunctional nitrone conjugated secondary metabolite targeting the ribosome.</title>
        <authorList>
            <person name="Limbrick E.M."/>
            <person name="Graf M."/>
            <person name="Derewacz D.K."/>
            <person name="Nguyen F."/>
            <person name="Spraggins J.M."/>
            <person name="Wieland M."/>
            <person name="Ynigez-Gutierrez A.E."/>
            <person name="Reisman B.J."/>
            <person name="Zinshteyn B."/>
            <person name="McCulloch K."/>
            <person name="Iverson T.M."/>
            <person name="Green R."/>
            <person name="Wilson D.N."/>
            <person name="Bachmann B.O."/>
        </authorList>
    </citation>
    <scope>NUCLEOTIDE SEQUENCE</scope>
    <source>
        <strain evidence="5">Africana</strain>
    </source>
</reference>
<sequence length="831" mass="90115">MVGLDEAGVVDLIVRRAQEALAGHGSVVVLSGAGGAGKTALLARCAEAGRRAGLPTTAAVFRRLDPTGPGASLDVDRSGPRMVCLDDVQNTDEQVLRRVLELALATRERPVVMVIGTRPSRRRSFQEARAELLAHTRCDWIDLGHVSVTDVVRLAASQTGRVVDPTTAERLLLLCGNNVTLLKGVLADYARDAELERAPLCVADVPGVGYRQAVLDSYHRLDPAAQNLANALAVLRHHAGPRTLGELTGMLVREVDHALGDLTVAGLVDGWGFRHPAAESAIVANFSVELAAALNRRAAVVLRRVEAPATDIARCLVVADYVDQTWVDLLSRDSTIRALAAEDRGTALAALRLALRGTTDGGQRVRILERLARMYAGSDPELCYQYLSQIGVLRREGSWSVGRSSLLGEQLASRGLVEEALAELTRAVEQPSADDAATALLEADRLLLCGDFPVFINQADDLVGRHRDVRSPYAVHREGARALLRSMATADQPSGYVDAAKDSLYECPFSEDSAAALLAAATALVYAGELDAVRPLTNKFVEEARAQRIPVWQARAIALRAEVALRAGHYAEAVERAREALALLPLPAWGVRGGAPLSVLLLGHTALAEHSAAATYLCDDVPVQMFRSRYGLHYLYARGHHYLSIGRAEAALADFSSCGRLMVSWKIDRERVLPWRLAAAAALLSGGEPEAAVDLIEQRTRAMEAAGAAATGHRADIERRRVEREFVFDALVRGVEQARLVETIREMAQGRAENPSQPEPPRYRIEDRYSTYLSKLTSSEREVALLAASGHSNRSIARDLFVTVSTVEQHLTHTYQKLKISGRRELRARLG</sequence>
<keyword evidence="1" id="KW-0805">Transcription regulation</keyword>
<dbReference type="PROSITE" id="PS50043">
    <property type="entry name" value="HTH_LUXR_2"/>
    <property type="match status" value="1"/>
</dbReference>
<dbReference type="InterPro" id="IPR036388">
    <property type="entry name" value="WH-like_DNA-bd_sf"/>
</dbReference>
<dbReference type="InterPro" id="IPR027417">
    <property type="entry name" value="P-loop_NTPase"/>
</dbReference>
<evidence type="ECO:0000259" key="4">
    <source>
        <dbReference type="PROSITE" id="PS50043"/>
    </source>
</evidence>
<dbReference type="GO" id="GO:0006355">
    <property type="term" value="P:regulation of DNA-templated transcription"/>
    <property type="evidence" value="ECO:0007669"/>
    <property type="project" value="InterPro"/>
</dbReference>
<accession>A0A7D6C9G3</accession>
<dbReference type="AlphaFoldDB" id="A0A7D6C9G3"/>
<dbReference type="SUPFAM" id="SSF52540">
    <property type="entry name" value="P-loop containing nucleoside triphosphate hydrolases"/>
    <property type="match status" value="1"/>
</dbReference>
<dbReference type="PROSITE" id="PS00622">
    <property type="entry name" value="HTH_LUXR_1"/>
    <property type="match status" value="1"/>
</dbReference>
<proteinExistence type="predicted"/>
<evidence type="ECO:0000256" key="1">
    <source>
        <dbReference type="ARBA" id="ARBA00023015"/>
    </source>
</evidence>
<evidence type="ECO:0000313" key="5">
    <source>
        <dbReference type="EMBL" id="QLJ96662.1"/>
    </source>
</evidence>
<dbReference type="PANTHER" id="PTHR44688">
    <property type="entry name" value="DNA-BINDING TRANSCRIPTIONAL ACTIVATOR DEVR_DOSR"/>
    <property type="match status" value="1"/>
</dbReference>
<dbReference type="PANTHER" id="PTHR44688:SF16">
    <property type="entry name" value="DNA-BINDING TRANSCRIPTIONAL ACTIVATOR DEVR_DOSR"/>
    <property type="match status" value="1"/>
</dbReference>
<feature type="domain" description="HTH luxR-type" evidence="4">
    <location>
        <begin position="769"/>
        <end position="831"/>
    </location>
</feature>
<evidence type="ECO:0000256" key="2">
    <source>
        <dbReference type="ARBA" id="ARBA00023125"/>
    </source>
</evidence>
<dbReference type="GO" id="GO:0003677">
    <property type="term" value="F:DNA binding"/>
    <property type="evidence" value="ECO:0007669"/>
    <property type="project" value="UniProtKB-KW"/>
</dbReference>
<dbReference type="InterPro" id="IPR011990">
    <property type="entry name" value="TPR-like_helical_dom_sf"/>
</dbReference>
<dbReference type="Gene3D" id="1.25.40.10">
    <property type="entry name" value="Tetratricopeptide repeat domain"/>
    <property type="match status" value="1"/>
</dbReference>
<dbReference type="InterPro" id="IPR016032">
    <property type="entry name" value="Sig_transdc_resp-reg_C-effctor"/>
</dbReference>
<keyword evidence="3" id="KW-0804">Transcription</keyword>
<dbReference type="InterPro" id="IPR000792">
    <property type="entry name" value="Tscrpt_reg_LuxR_C"/>
</dbReference>
<name>A0A7D6C9G3_9ACTN</name>
<dbReference type="SUPFAM" id="SSF46894">
    <property type="entry name" value="C-terminal effector domain of the bipartite response regulators"/>
    <property type="match status" value="1"/>
</dbReference>
<dbReference type="CDD" id="cd06170">
    <property type="entry name" value="LuxR_C_like"/>
    <property type="match status" value="1"/>
</dbReference>
<gene>
    <name evidence="5" type="ORF">HZU44_17235</name>
</gene>
<evidence type="ECO:0000256" key="3">
    <source>
        <dbReference type="ARBA" id="ARBA00023163"/>
    </source>
</evidence>
<dbReference type="Pfam" id="PF00196">
    <property type="entry name" value="GerE"/>
    <property type="match status" value="1"/>
</dbReference>
<organism evidence="5">
    <name type="scientific">Micromonospora carbonacea</name>
    <dbReference type="NCBI Taxonomy" id="47853"/>
    <lineage>
        <taxon>Bacteria</taxon>
        <taxon>Bacillati</taxon>
        <taxon>Actinomycetota</taxon>
        <taxon>Actinomycetes</taxon>
        <taxon>Micromonosporales</taxon>
        <taxon>Micromonosporaceae</taxon>
        <taxon>Micromonospora</taxon>
    </lineage>
</organism>
<dbReference type="SMART" id="SM00421">
    <property type="entry name" value="HTH_LUXR"/>
    <property type="match status" value="1"/>
</dbReference>
<protein>
    <submittedName>
        <fullName evidence="5">LuxR family transcriptional regulator</fullName>
    </submittedName>
</protein>
<keyword evidence="2" id="KW-0238">DNA-binding</keyword>
<dbReference type="Gene3D" id="1.10.10.10">
    <property type="entry name" value="Winged helix-like DNA-binding domain superfamily/Winged helix DNA-binding domain"/>
    <property type="match status" value="1"/>
</dbReference>
<dbReference type="SUPFAM" id="SSF48452">
    <property type="entry name" value="TPR-like"/>
    <property type="match status" value="1"/>
</dbReference>
<dbReference type="EMBL" id="CP058905">
    <property type="protein sequence ID" value="QLJ96662.1"/>
    <property type="molecule type" value="Genomic_DNA"/>
</dbReference>
<dbReference type="PRINTS" id="PR00038">
    <property type="entry name" value="HTHLUXR"/>
</dbReference>